<accession>A0A1L9PB75</accession>
<evidence type="ECO:0000313" key="1">
    <source>
        <dbReference type="EMBL" id="OJI98756.1"/>
    </source>
</evidence>
<dbReference type="VEuPathDB" id="FungiDB:ASPVEDRAFT_482540"/>
<proteinExistence type="predicted"/>
<dbReference type="EMBL" id="KV878126">
    <property type="protein sequence ID" value="OJI98756.1"/>
    <property type="molecule type" value="Genomic_DNA"/>
</dbReference>
<gene>
    <name evidence="1" type="ORF">ASPVEDRAFT_482540</name>
</gene>
<dbReference type="Proteomes" id="UP000184073">
    <property type="component" value="Unassembled WGS sequence"/>
</dbReference>
<dbReference type="GeneID" id="63729485"/>
<dbReference type="RefSeq" id="XP_040664519.1">
    <property type="nucleotide sequence ID" value="XM_040813974.1"/>
</dbReference>
<name>A0A1L9PB75_ASPVE</name>
<dbReference type="AlphaFoldDB" id="A0A1L9PB75"/>
<protein>
    <submittedName>
        <fullName evidence="1">Uncharacterized protein</fullName>
    </submittedName>
</protein>
<sequence length="198" mass="23247">MPKRHSARYADAPPQAGPMWLRRQNRSELGLHDHVRGRMYFKMEARFEKEWYTKTSSCGCNKKKIMKVAVEKRERERNGIVALLTQDRSGFWTFFYKRTCLALIPTLLGLLALVGESDPHSQANDPSRDDDEGSWRDVRDRHRSRIRRWCDGDDHWRKMCTIFSSHYQTASSVVLEGKRVNTVKRCWVHGYGERQNCG</sequence>
<organism evidence="1 2">
    <name type="scientific">Aspergillus versicolor CBS 583.65</name>
    <dbReference type="NCBI Taxonomy" id="1036611"/>
    <lineage>
        <taxon>Eukaryota</taxon>
        <taxon>Fungi</taxon>
        <taxon>Dikarya</taxon>
        <taxon>Ascomycota</taxon>
        <taxon>Pezizomycotina</taxon>
        <taxon>Eurotiomycetes</taxon>
        <taxon>Eurotiomycetidae</taxon>
        <taxon>Eurotiales</taxon>
        <taxon>Aspergillaceae</taxon>
        <taxon>Aspergillus</taxon>
        <taxon>Aspergillus subgen. Nidulantes</taxon>
    </lineage>
</organism>
<reference evidence="2" key="1">
    <citation type="journal article" date="2017" name="Genome Biol.">
        <title>Comparative genomics reveals high biological diversity and specific adaptations in the industrially and medically important fungal genus Aspergillus.</title>
        <authorList>
            <person name="de Vries R.P."/>
            <person name="Riley R."/>
            <person name="Wiebenga A."/>
            <person name="Aguilar-Osorio G."/>
            <person name="Amillis S."/>
            <person name="Uchima C.A."/>
            <person name="Anderluh G."/>
            <person name="Asadollahi M."/>
            <person name="Askin M."/>
            <person name="Barry K."/>
            <person name="Battaglia E."/>
            <person name="Bayram O."/>
            <person name="Benocci T."/>
            <person name="Braus-Stromeyer S.A."/>
            <person name="Caldana C."/>
            <person name="Canovas D."/>
            <person name="Cerqueira G.C."/>
            <person name="Chen F."/>
            <person name="Chen W."/>
            <person name="Choi C."/>
            <person name="Clum A."/>
            <person name="Dos Santos R.A."/>
            <person name="Damasio A.R."/>
            <person name="Diallinas G."/>
            <person name="Emri T."/>
            <person name="Fekete E."/>
            <person name="Flipphi M."/>
            <person name="Freyberg S."/>
            <person name="Gallo A."/>
            <person name="Gournas C."/>
            <person name="Habgood R."/>
            <person name="Hainaut M."/>
            <person name="Harispe M.L."/>
            <person name="Henrissat B."/>
            <person name="Hilden K.S."/>
            <person name="Hope R."/>
            <person name="Hossain A."/>
            <person name="Karabika E."/>
            <person name="Karaffa L."/>
            <person name="Karanyi Z."/>
            <person name="Krasevec N."/>
            <person name="Kuo A."/>
            <person name="Kusch H."/>
            <person name="LaButti K."/>
            <person name="Lagendijk E.L."/>
            <person name="Lapidus A."/>
            <person name="Levasseur A."/>
            <person name="Lindquist E."/>
            <person name="Lipzen A."/>
            <person name="Logrieco A.F."/>
            <person name="MacCabe A."/>
            <person name="Maekelae M.R."/>
            <person name="Malavazi I."/>
            <person name="Melin P."/>
            <person name="Meyer V."/>
            <person name="Mielnichuk N."/>
            <person name="Miskei M."/>
            <person name="Molnar A.P."/>
            <person name="Mule G."/>
            <person name="Ngan C.Y."/>
            <person name="Orejas M."/>
            <person name="Orosz E."/>
            <person name="Ouedraogo J.P."/>
            <person name="Overkamp K.M."/>
            <person name="Park H.-S."/>
            <person name="Perrone G."/>
            <person name="Piumi F."/>
            <person name="Punt P.J."/>
            <person name="Ram A.F."/>
            <person name="Ramon A."/>
            <person name="Rauscher S."/>
            <person name="Record E."/>
            <person name="Riano-Pachon D.M."/>
            <person name="Robert V."/>
            <person name="Roehrig J."/>
            <person name="Ruller R."/>
            <person name="Salamov A."/>
            <person name="Salih N.S."/>
            <person name="Samson R.A."/>
            <person name="Sandor E."/>
            <person name="Sanguinetti M."/>
            <person name="Schuetze T."/>
            <person name="Sepcic K."/>
            <person name="Shelest E."/>
            <person name="Sherlock G."/>
            <person name="Sophianopoulou V."/>
            <person name="Squina F.M."/>
            <person name="Sun H."/>
            <person name="Susca A."/>
            <person name="Todd R.B."/>
            <person name="Tsang A."/>
            <person name="Unkles S.E."/>
            <person name="van de Wiele N."/>
            <person name="van Rossen-Uffink D."/>
            <person name="Oliveira J.V."/>
            <person name="Vesth T.C."/>
            <person name="Visser J."/>
            <person name="Yu J.-H."/>
            <person name="Zhou M."/>
            <person name="Andersen M.R."/>
            <person name="Archer D.B."/>
            <person name="Baker S.E."/>
            <person name="Benoit I."/>
            <person name="Brakhage A.A."/>
            <person name="Braus G.H."/>
            <person name="Fischer R."/>
            <person name="Frisvad J.C."/>
            <person name="Goldman G.H."/>
            <person name="Houbraken J."/>
            <person name="Oakley B."/>
            <person name="Pocsi I."/>
            <person name="Scazzocchio C."/>
            <person name="Seiboth B."/>
            <person name="vanKuyk P.A."/>
            <person name="Wortman J."/>
            <person name="Dyer P.S."/>
            <person name="Grigoriev I.V."/>
        </authorList>
    </citation>
    <scope>NUCLEOTIDE SEQUENCE [LARGE SCALE GENOMIC DNA]</scope>
    <source>
        <strain evidence="2">CBS 583.65</strain>
    </source>
</reference>
<keyword evidence="2" id="KW-1185">Reference proteome</keyword>
<evidence type="ECO:0000313" key="2">
    <source>
        <dbReference type="Proteomes" id="UP000184073"/>
    </source>
</evidence>